<dbReference type="AlphaFoldDB" id="A0A8T2VEG9"/>
<dbReference type="EMBL" id="CM035407">
    <property type="protein sequence ID" value="KAH7444133.1"/>
    <property type="molecule type" value="Genomic_DNA"/>
</dbReference>
<keyword evidence="1" id="KW-0472">Membrane</keyword>
<comment type="caution">
    <text evidence="2">The sequence shown here is derived from an EMBL/GenBank/DDBJ whole genome shotgun (WGS) entry which is preliminary data.</text>
</comment>
<accession>A0A8T2VEG9</accession>
<proteinExistence type="predicted"/>
<keyword evidence="1" id="KW-0812">Transmembrane</keyword>
<evidence type="ECO:0000313" key="2">
    <source>
        <dbReference type="EMBL" id="KAH7444133.1"/>
    </source>
</evidence>
<protein>
    <submittedName>
        <fullName evidence="2">Uncharacterized protein</fullName>
    </submittedName>
</protein>
<organism evidence="2 3">
    <name type="scientific">Ceratopteris richardii</name>
    <name type="common">Triangle waterfern</name>
    <dbReference type="NCBI Taxonomy" id="49495"/>
    <lineage>
        <taxon>Eukaryota</taxon>
        <taxon>Viridiplantae</taxon>
        <taxon>Streptophyta</taxon>
        <taxon>Embryophyta</taxon>
        <taxon>Tracheophyta</taxon>
        <taxon>Polypodiopsida</taxon>
        <taxon>Polypodiidae</taxon>
        <taxon>Polypodiales</taxon>
        <taxon>Pteridineae</taxon>
        <taxon>Pteridaceae</taxon>
        <taxon>Parkerioideae</taxon>
        <taxon>Ceratopteris</taxon>
    </lineage>
</organism>
<sequence>MYSFDIIFDLLFTNLRTFLPWFSLPFILFKPPSILHFPTLAFSFRVLLCFPLTLSFFFTTEIFVVLSFLATFLLALFFLSVEEQVFFLICSSILHFTLHEIPFLFSHYRFNHGFFL</sequence>
<evidence type="ECO:0000313" key="3">
    <source>
        <dbReference type="Proteomes" id="UP000825935"/>
    </source>
</evidence>
<keyword evidence="1" id="KW-1133">Transmembrane helix</keyword>
<dbReference type="Proteomes" id="UP000825935">
    <property type="component" value="Chromosome 2"/>
</dbReference>
<name>A0A8T2VEG9_CERRI</name>
<feature type="transmembrane region" description="Helical" evidence="1">
    <location>
        <begin position="85"/>
        <end position="105"/>
    </location>
</feature>
<feature type="transmembrane region" description="Helical" evidence="1">
    <location>
        <begin position="50"/>
        <end position="79"/>
    </location>
</feature>
<reference evidence="2" key="1">
    <citation type="submission" date="2021-08" db="EMBL/GenBank/DDBJ databases">
        <title>WGS assembly of Ceratopteris richardii.</title>
        <authorList>
            <person name="Marchant D.B."/>
            <person name="Chen G."/>
            <person name="Jenkins J."/>
            <person name="Shu S."/>
            <person name="Leebens-Mack J."/>
            <person name="Grimwood J."/>
            <person name="Schmutz J."/>
            <person name="Soltis P."/>
            <person name="Soltis D."/>
            <person name="Chen Z.-H."/>
        </authorList>
    </citation>
    <scope>NUCLEOTIDE SEQUENCE</scope>
    <source>
        <strain evidence="2">Whitten #5841</strain>
        <tissue evidence="2">Leaf</tissue>
    </source>
</reference>
<keyword evidence="3" id="KW-1185">Reference proteome</keyword>
<evidence type="ECO:0000256" key="1">
    <source>
        <dbReference type="SAM" id="Phobius"/>
    </source>
</evidence>
<gene>
    <name evidence="2" type="ORF">KP509_02G066300</name>
</gene>